<evidence type="ECO:0000313" key="2">
    <source>
        <dbReference type="EMBL" id="KAL3276638.1"/>
    </source>
</evidence>
<dbReference type="AlphaFoldDB" id="A0ABD2NDD4"/>
<name>A0ABD2NDD4_9CUCU</name>
<feature type="compositionally biased region" description="Polar residues" evidence="1">
    <location>
        <begin position="51"/>
        <end position="64"/>
    </location>
</feature>
<proteinExistence type="predicted"/>
<evidence type="ECO:0000256" key="1">
    <source>
        <dbReference type="SAM" id="MobiDB-lite"/>
    </source>
</evidence>
<gene>
    <name evidence="2" type="ORF">HHI36_012010</name>
</gene>
<feature type="region of interest" description="Disordered" evidence="1">
    <location>
        <begin position="1"/>
        <end position="73"/>
    </location>
</feature>
<dbReference type="PROSITE" id="PS00018">
    <property type="entry name" value="EF_HAND_1"/>
    <property type="match status" value="1"/>
</dbReference>
<evidence type="ECO:0000313" key="3">
    <source>
        <dbReference type="Proteomes" id="UP001516400"/>
    </source>
</evidence>
<sequence length="122" mass="14257">MAWKMTRPDYQAENDTEQEQFSNDENEDDEVNIDELIRSLEDSEPDPSPSTSAVLTGSQPTQSEGRPRKPQKLNLRWKKKNLQIFLILYPRDLFDFIATQTNLYIVQKETHNSLRLSTTQIQ</sequence>
<dbReference type="EMBL" id="JABFTP020000103">
    <property type="protein sequence ID" value="KAL3276638.1"/>
    <property type="molecule type" value="Genomic_DNA"/>
</dbReference>
<organism evidence="2 3">
    <name type="scientific">Cryptolaemus montrouzieri</name>
    <dbReference type="NCBI Taxonomy" id="559131"/>
    <lineage>
        <taxon>Eukaryota</taxon>
        <taxon>Metazoa</taxon>
        <taxon>Ecdysozoa</taxon>
        <taxon>Arthropoda</taxon>
        <taxon>Hexapoda</taxon>
        <taxon>Insecta</taxon>
        <taxon>Pterygota</taxon>
        <taxon>Neoptera</taxon>
        <taxon>Endopterygota</taxon>
        <taxon>Coleoptera</taxon>
        <taxon>Polyphaga</taxon>
        <taxon>Cucujiformia</taxon>
        <taxon>Coccinelloidea</taxon>
        <taxon>Coccinellidae</taxon>
        <taxon>Scymninae</taxon>
        <taxon>Scymnini</taxon>
        <taxon>Cryptolaemus</taxon>
    </lineage>
</organism>
<feature type="compositionally biased region" description="Acidic residues" evidence="1">
    <location>
        <begin position="12"/>
        <end position="33"/>
    </location>
</feature>
<reference evidence="2 3" key="1">
    <citation type="journal article" date="2021" name="BMC Biol.">
        <title>Horizontally acquired antibacterial genes associated with adaptive radiation of ladybird beetles.</title>
        <authorList>
            <person name="Li H.S."/>
            <person name="Tang X.F."/>
            <person name="Huang Y.H."/>
            <person name="Xu Z.Y."/>
            <person name="Chen M.L."/>
            <person name="Du X.Y."/>
            <person name="Qiu B.Y."/>
            <person name="Chen P.T."/>
            <person name="Zhang W."/>
            <person name="Slipinski A."/>
            <person name="Escalona H.E."/>
            <person name="Waterhouse R.M."/>
            <person name="Zwick A."/>
            <person name="Pang H."/>
        </authorList>
    </citation>
    <scope>NUCLEOTIDE SEQUENCE [LARGE SCALE GENOMIC DNA]</scope>
    <source>
        <strain evidence="2">SYSU2018</strain>
    </source>
</reference>
<protein>
    <submittedName>
        <fullName evidence="2">Uncharacterized protein</fullName>
    </submittedName>
</protein>
<comment type="caution">
    <text evidence="2">The sequence shown here is derived from an EMBL/GenBank/DDBJ whole genome shotgun (WGS) entry which is preliminary data.</text>
</comment>
<keyword evidence="3" id="KW-1185">Reference proteome</keyword>
<dbReference type="Proteomes" id="UP001516400">
    <property type="component" value="Unassembled WGS sequence"/>
</dbReference>
<accession>A0ABD2NDD4</accession>
<dbReference type="InterPro" id="IPR018247">
    <property type="entry name" value="EF_Hand_1_Ca_BS"/>
</dbReference>